<comment type="caution">
    <text evidence="2">The sequence shown here is derived from an EMBL/GenBank/DDBJ whole genome shotgun (WGS) entry which is preliminary data.</text>
</comment>
<gene>
    <name evidence="2" type="ORF">AVEN_111008_1</name>
</gene>
<keyword evidence="3" id="KW-1185">Reference proteome</keyword>
<feature type="region of interest" description="Disordered" evidence="1">
    <location>
        <begin position="17"/>
        <end position="55"/>
    </location>
</feature>
<reference evidence="2 3" key="1">
    <citation type="journal article" date="2019" name="Sci. Rep.">
        <title>Orb-weaving spider Araneus ventricosus genome elucidates the spidroin gene catalogue.</title>
        <authorList>
            <person name="Kono N."/>
            <person name="Nakamura H."/>
            <person name="Ohtoshi R."/>
            <person name="Moran D.A.P."/>
            <person name="Shinohara A."/>
            <person name="Yoshida Y."/>
            <person name="Fujiwara M."/>
            <person name="Mori M."/>
            <person name="Tomita M."/>
            <person name="Arakawa K."/>
        </authorList>
    </citation>
    <scope>NUCLEOTIDE SEQUENCE [LARGE SCALE GENOMIC DNA]</scope>
</reference>
<evidence type="ECO:0008006" key="4">
    <source>
        <dbReference type="Google" id="ProtNLM"/>
    </source>
</evidence>
<protein>
    <recommendedName>
        <fullName evidence="4">Mos1 transposase HTH domain-containing protein</fullName>
    </recommendedName>
</protein>
<accession>A0A4Y2HNP0</accession>
<name>A0A4Y2HNP0_ARAVE</name>
<evidence type="ECO:0000313" key="3">
    <source>
        <dbReference type="Proteomes" id="UP000499080"/>
    </source>
</evidence>
<dbReference type="Proteomes" id="UP000499080">
    <property type="component" value="Unassembled WGS sequence"/>
</dbReference>
<sequence>MSRPAIVKWCQQFEDGRTDAERQGRPTTVSKHIRHGAAGGRHSSQQWQSERRTHSTGFGNIRWQSALRLSRVLQAQRTFGMGDSFPALTRFRQLF</sequence>
<organism evidence="2 3">
    <name type="scientific">Araneus ventricosus</name>
    <name type="common">Orbweaver spider</name>
    <name type="synonym">Epeira ventricosa</name>
    <dbReference type="NCBI Taxonomy" id="182803"/>
    <lineage>
        <taxon>Eukaryota</taxon>
        <taxon>Metazoa</taxon>
        <taxon>Ecdysozoa</taxon>
        <taxon>Arthropoda</taxon>
        <taxon>Chelicerata</taxon>
        <taxon>Arachnida</taxon>
        <taxon>Araneae</taxon>
        <taxon>Araneomorphae</taxon>
        <taxon>Entelegynae</taxon>
        <taxon>Araneoidea</taxon>
        <taxon>Araneidae</taxon>
        <taxon>Araneus</taxon>
    </lineage>
</organism>
<evidence type="ECO:0000256" key="1">
    <source>
        <dbReference type="SAM" id="MobiDB-lite"/>
    </source>
</evidence>
<dbReference type="AlphaFoldDB" id="A0A4Y2HNP0"/>
<dbReference type="EMBL" id="BGPR01002055">
    <property type="protein sequence ID" value="GBM66987.1"/>
    <property type="molecule type" value="Genomic_DNA"/>
</dbReference>
<evidence type="ECO:0000313" key="2">
    <source>
        <dbReference type="EMBL" id="GBM66987.1"/>
    </source>
</evidence>
<proteinExistence type="predicted"/>